<comment type="subcellular location">
    <subcellularLocation>
        <location evidence="1">Cell membrane</location>
        <topology evidence="1">Multi-pass membrane protein</topology>
    </subcellularLocation>
</comment>
<keyword evidence="9 12" id="KW-0472">Membrane</keyword>
<keyword evidence="5 12" id="KW-0812">Transmembrane</keyword>
<dbReference type="GO" id="GO:0005886">
    <property type="term" value="C:plasma membrane"/>
    <property type="evidence" value="ECO:0007669"/>
    <property type="project" value="UniProtKB-SubCell"/>
</dbReference>
<dbReference type="AlphaFoldDB" id="U1LQI7"/>
<dbReference type="Proteomes" id="UP000016462">
    <property type="component" value="Unassembled WGS sequence"/>
</dbReference>
<keyword evidence="8" id="KW-0406">Ion transport</keyword>
<dbReference type="Gene3D" id="3.30.460.20">
    <property type="entry name" value="CorA soluble domain-like"/>
    <property type="match status" value="1"/>
</dbReference>
<dbReference type="EMBL" id="ASHR01000016">
    <property type="protein sequence ID" value="ERG64739.1"/>
    <property type="molecule type" value="Genomic_DNA"/>
</dbReference>
<dbReference type="CDD" id="cd12830">
    <property type="entry name" value="MtCorA-like"/>
    <property type="match status" value="1"/>
</dbReference>
<keyword evidence="3" id="KW-0813">Transport</keyword>
<sequence>MAIADASVWAEGTRVDGAVPFDRVLETAAERGGFAWVDLVDPDEPELLAVTAELELHRLVIEDVLQRGQRPKLEPYDGVSYCVLHRLEQLGERLVAHEVHAIVAPRCVVTISWDRREGLADVRERLGSGRDGLEVSPATVLYALLDETADQHAALADAMRERIAEIEESFFGEGDPGTVDVYRALRRVVAIERAAEPVSGIVERFAARLAREPEREADELRRHLRDVDDHAQQTAARLEAAQRLLTSLLQLASARVAERQNDEMRALTALQVEQNEQTKKVTSWAAILFAPTLIAGIYGMNFRTLPELHWGLGYPFALLLMVLLAGGLYLAFRRRGWL</sequence>
<evidence type="ECO:0000313" key="14">
    <source>
        <dbReference type="Proteomes" id="UP000016462"/>
    </source>
</evidence>
<keyword evidence="7 12" id="KW-1133">Transmembrane helix</keyword>
<feature type="transmembrane region" description="Helical" evidence="12">
    <location>
        <begin position="281"/>
        <end position="300"/>
    </location>
</feature>
<dbReference type="InterPro" id="IPR045861">
    <property type="entry name" value="CorA_cytoplasmic_dom"/>
</dbReference>
<name>U1LQI7_9MICO</name>
<dbReference type="PANTHER" id="PTHR46494">
    <property type="entry name" value="CORA FAMILY METAL ION TRANSPORTER (EUROFUNG)"/>
    <property type="match status" value="1"/>
</dbReference>
<keyword evidence="6" id="KW-0460">Magnesium</keyword>
<dbReference type="GO" id="GO:0000287">
    <property type="term" value="F:magnesium ion binding"/>
    <property type="evidence" value="ECO:0007669"/>
    <property type="project" value="TreeGrafter"/>
</dbReference>
<dbReference type="GO" id="GO:0015095">
    <property type="term" value="F:magnesium ion transmembrane transporter activity"/>
    <property type="evidence" value="ECO:0007669"/>
    <property type="project" value="TreeGrafter"/>
</dbReference>
<evidence type="ECO:0000313" key="13">
    <source>
        <dbReference type="EMBL" id="ERG64739.1"/>
    </source>
</evidence>
<comment type="catalytic activity">
    <reaction evidence="10">
        <text>Mg(2+)(in) = Mg(2+)(out)</text>
        <dbReference type="Rhea" id="RHEA:29827"/>
        <dbReference type="ChEBI" id="CHEBI:18420"/>
    </reaction>
</comment>
<evidence type="ECO:0000256" key="7">
    <source>
        <dbReference type="ARBA" id="ARBA00022989"/>
    </source>
</evidence>
<comment type="similarity">
    <text evidence="2">Belongs to the CorA metal ion transporter (MIT) (TC 1.A.35) family.</text>
</comment>
<evidence type="ECO:0000256" key="5">
    <source>
        <dbReference type="ARBA" id="ARBA00022692"/>
    </source>
</evidence>
<protein>
    <recommendedName>
        <fullName evidence="15">Magnesium transporter CorA</fullName>
    </recommendedName>
</protein>
<dbReference type="FunFam" id="1.20.58.340:FF:000004">
    <property type="entry name" value="Magnesium transport protein CorA"/>
    <property type="match status" value="1"/>
</dbReference>
<comment type="caution">
    <text evidence="13">The sequence shown here is derived from an EMBL/GenBank/DDBJ whole genome shotgun (WGS) entry which is preliminary data.</text>
</comment>
<feature type="transmembrane region" description="Helical" evidence="12">
    <location>
        <begin position="312"/>
        <end position="332"/>
    </location>
</feature>
<proteinExistence type="inferred from homology"/>
<evidence type="ECO:0000256" key="2">
    <source>
        <dbReference type="ARBA" id="ARBA00009765"/>
    </source>
</evidence>
<dbReference type="PANTHER" id="PTHR46494:SF1">
    <property type="entry name" value="CORA FAMILY METAL ION TRANSPORTER (EUROFUNG)"/>
    <property type="match status" value="1"/>
</dbReference>
<evidence type="ECO:0008006" key="15">
    <source>
        <dbReference type="Google" id="ProtNLM"/>
    </source>
</evidence>
<evidence type="ECO:0000256" key="1">
    <source>
        <dbReference type="ARBA" id="ARBA00004651"/>
    </source>
</evidence>
<evidence type="ECO:0000256" key="4">
    <source>
        <dbReference type="ARBA" id="ARBA00022475"/>
    </source>
</evidence>
<dbReference type="GO" id="GO:0050897">
    <property type="term" value="F:cobalt ion binding"/>
    <property type="evidence" value="ECO:0007669"/>
    <property type="project" value="TreeGrafter"/>
</dbReference>
<evidence type="ECO:0000256" key="8">
    <source>
        <dbReference type="ARBA" id="ARBA00023065"/>
    </source>
</evidence>
<evidence type="ECO:0000256" key="10">
    <source>
        <dbReference type="ARBA" id="ARBA00034269"/>
    </source>
</evidence>
<dbReference type="InterPro" id="IPR045863">
    <property type="entry name" value="CorA_TM1_TM2"/>
</dbReference>
<accession>U1LQI7</accession>
<dbReference type="Pfam" id="PF01544">
    <property type="entry name" value="CorA"/>
    <property type="match status" value="1"/>
</dbReference>
<organism evidence="13 14">
    <name type="scientific">Agrococcus pavilionensis RW1</name>
    <dbReference type="NCBI Taxonomy" id="1330458"/>
    <lineage>
        <taxon>Bacteria</taxon>
        <taxon>Bacillati</taxon>
        <taxon>Actinomycetota</taxon>
        <taxon>Actinomycetes</taxon>
        <taxon>Micrococcales</taxon>
        <taxon>Microbacteriaceae</taxon>
        <taxon>Agrococcus</taxon>
    </lineage>
</organism>
<dbReference type="SUPFAM" id="SSF143865">
    <property type="entry name" value="CorA soluble domain-like"/>
    <property type="match status" value="1"/>
</dbReference>
<gene>
    <name evidence="13" type="ORF">L332_09805</name>
</gene>
<reference evidence="13 14" key="1">
    <citation type="journal article" date="2013" name="Genome Announc.">
        <title>First draft genome sequence from a member of the genus agrococcus, isolated from modern microbialites.</title>
        <authorList>
            <person name="White R.A.III."/>
            <person name="Grassa C.J."/>
            <person name="Suttle C.A."/>
        </authorList>
    </citation>
    <scope>NUCLEOTIDE SEQUENCE [LARGE SCALE GENOMIC DNA]</scope>
    <source>
        <strain evidence="13 14">RW1</strain>
    </source>
</reference>
<dbReference type="SUPFAM" id="SSF144083">
    <property type="entry name" value="Magnesium transport protein CorA, transmembrane region"/>
    <property type="match status" value="1"/>
</dbReference>
<comment type="function">
    <text evidence="11">Mediates influx of magnesium ions. Alternates between open and closed states. Activated by low cytoplasmic Mg(2+) levels. Inactive when cytoplasmic Mg(2+) levels are high.</text>
</comment>
<keyword evidence="14" id="KW-1185">Reference proteome</keyword>
<evidence type="ECO:0000256" key="6">
    <source>
        <dbReference type="ARBA" id="ARBA00022842"/>
    </source>
</evidence>
<evidence type="ECO:0000256" key="9">
    <source>
        <dbReference type="ARBA" id="ARBA00023136"/>
    </source>
</evidence>
<evidence type="ECO:0000256" key="3">
    <source>
        <dbReference type="ARBA" id="ARBA00022448"/>
    </source>
</evidence>
<dbReference type="InterPro" id="IPR002523">
    <property type="entry name" value="MgTranspt_CorA/ZnTranspt_ZntB"/>
</dbReference>
<dbReference type="GO" id="GO:0015087">
    <property type="term" value="F:cobalt ion transmembrane transporter activity"/>
    <property type="evidence" value="ECO:0007669"/>
    <property type="project" value="TreeGrafter"/>
</dbReference>
<evidence type="ECO:0000256" key="11">
    <source>
        <dbReference type="ARBA" id="ARBA00045497"/>
    </source>
</evidence>
<keyword evidence="4" id="KW-1003">Cell membrane</keyword>
<dbReference type="OrthoDB" id="9803416at2"/>
<evidence type="ECO:0000256" key="12">
    <source>
        <dbReference type="SAM" id="Phobius"/>
    </source>
</evidence>
<dbReference type="Gene3D" id="1.20.58.340">
    <property type="entry name" value="Magnesium transport protein CorA, transmembrane region"/>
    <property type="match status" value="2"/>
</dbReference>
<dbReference type="RefSeq" id="WP_021010074.1">
    <property type="nucleotide sequence ID" value="NZ_ASHR01000016.1"/>
</dbReference>